<name>A0ACA9N7K2_9GLOM</name>
<organism evidence="1 2">
    <name type="scientific">Scutellospora calospora</name>
    <dbReference type="NCBI Taxonomy" id="85575"/>
    <lineage>
        <taxon>Eukaryota</taxon>
        <taxon>Fungi</taxon>
        <taxon>Fungi incertae sedis</taxon>
        <taxon>Mucoromycota</taxon>
        <taxon>Glomeromycotina</taxon>
        <taxon>Glomeromycetes</taxon>
        <taxon>Diversisporales</taxon>
        <taxon>Gigasporaceae</taxon>
        <taxon>Scutellospora</taxon>
    </lineage>
</organism>
<protein>
    <submittedName>
        <fullName evidence="1">7137_t:CDS:1</fullName>
    </submittedName>
</protein>
<dbReference type="EMBL" id="CAJVPM010021416">
    <property type="protein sequence ID" value="CAG8640106.1"/>
    <property type="molecule type" value="Genomic_DNA"/>
</dbReference>
<comment type="caution">
    <text evidence="1">The sequence shown here is derived from an EMBL/GenBank/DDBJ whole genome shotgun (WGS) entry which is preliminary data.</text>
</comment>
<feature type="non-terminal residue" evidence="1">
    <location>
        <position position="1"/>
    </location>
</feature>
<gene>
    <name evidence="1" type="ORF">SCALOS_LOCUS8294</name>
</gene>
<reference evidence="1" key="1">
    <citation type="submission" date="2021-06" db="EMBL/GenBank/DDBJ databases">
        <authorList>
            <person name="Kallberg Y."/>
            <person name="Tangrot J."/>
            <person name="Rosling A."/>
        </authorList>
    </citation>
    <scope>NUCLEOTIDE SEQUENCE</scope>
    <source>
        <strain evidence="1">AU212A</strain>
    </source>
</reference>
<sequence>MVEPKAVTTIEWNNDKLYINVIIYSQLFSILVAGCVITWITSTQRSDRISLFLILGFIAWITCTTQR</sequence>
<keyword evidence="2" id="KW-1185">Reference proteome</keyword>
<dbReference type="Proteomes" id="UP000789860">
    <property type="component" value="Unassembled WGS sequence"/>
</dbReference>
<accession>A0ACA9N7K2</accession>
<feature type="non-terminal residue" evidence="1">
    <location>
        <position position="67"/>
    </location>
</feature>
<evidence type="ECO:0000313" key="1">
    <source>
        <dbReference type="EMBL" id="CAG8640106.1"/>
    </source>
</evidence>
<proteinExistence type="predicted"/>
<evidence type="ECO:0000313" key="2">
    <source>
        <dbReference type="Proteomes" id="UP000789860"/>
    </source>
</evidence>